<feature type="non-terminal residue" evidence="2">
    <location>
        <position position="1"/>
    </location>
</feature>
<evidence type="ECO:0000313" key="2">
    <source>
        <dbReference type="EMBL" id="SVC82099.1"/>
    </source>
</evidence>
<protein>
    <recommendedName>
        <fullName evidence="1">Nucleotide modification associated domain-containing protein</fullName>
    </recommendedName>
</protein>
<name>A0A382Q942_9ZZZZ</name>
<sequence length="260" mass="29392">SVLKALLMHVAVDTSSKGATGGINGPIFPDESFEFIPIPENPNNTTETRTYSTLKANNVKHGSFISDFVPSDIQDYLVHFDPDFENFTYADPSDMKKSKRGGMLKKLSMGDYIFFVASLVPFKKSAYANNDRKEICKYQKGKMAKYIIGYFEIKNILQFEKTRNELKPLDDTIPQSILEQVKHNSHSKRNSDAFIVAIGKKDRETALLRKAIQITSIGAPFRANHIGKKIYGDVAYPRGFKIIRDEKNIHALLRLAKNHS</sequence>
<dbReference type="AlphaFoldDB" id="A0A382Q942"/>
<dbReference type="Pfam" id="PF18754">
    <property type="entry name" value="Nmad3"/>
    <property type="match status" value="1"/>
</dbReference>
<evidence type="ECO:0000259" key="1">
    <source>
        <dbReference type="Pfam" id="PF18754"/>
    </source>
</evidence>
<dbReference type="InterPro" id="IPR041135">
    <property type="entry name" value="Nmad3"/>
</dbReference>
<reference evidence="2" key="1">
    <citation type="submission" date="2018-05" db="EMBL/GenBank/DDBJ databases">
        <authorList>
            <person name="Lanie J.A."/>
            <person name="Ng W.-L."/>
            <person name="Kazmierczak K.M."/>
            <person name="Andrzejewski T.M."/>
            <person name="Davidsen T.M."/>
            <person name="Wayne K.J."/>
            <person name="Tettelin H."/>
            <person name="Glass J.I."/>
            <person name="Rusch D."/>
            <person name="Podicherti R."/>
            <person name="Tsui H.-C.T."/>
            <person name="Winkler M.E."/>
        </authorList>
    </citation>
    <scope>NUCLEOTIDE SEQUENCE</scope>
</reference>
<accession>A0A382Q942</accession>
<organism evidence="2">
    <name type="scientific">marine metagenome</name>
    <dbReference type="NCBI Taxonomy" id="408172"/>
    <lineage>
        <taxon>unclassified sequences</taxon>
        <taxon>metagenomes</taxon>
        <taxon>ecological metagenomes</taxon>
    </lineage>
</organism>
<proteinExistence type="predicted"/>
<gene>
    <name evidence="2" type="ORF">METZ01_LOCUS334953</name>
</gene>
<dbReference type="EMBL" id="UINC01112864">
    <property type="protein sequence ID" value="SVC82099.1"/>
    <property type="molecule type" value="Genomic_DNA"/>
</dbReference>
<feature type="domain" description="Nucleotide modification associated" evidence="1">
    <location>
        <begin position="4"/>
        <end position="219"/>
    </location>
</feature>